<dbReference type="AlphaFoldDB" id="A0A3M2JD11"/>
<reference evidence="12 13" key="1">
    <citation type="submission" date="2018-10" db="EMBL/GenBank/DDBJ databases">
        <title>Isolation, diversity and antifungal activity of actinobacteria from wheat.</title>
        <authorList>
            <person name="Han C."/>
        </authorList>
    </citation>
    <scope>NUCLEOTIDE SEQUENCE [LARGE SCALE GENOMIC DNA]</scope>
    <source>
        <strain evidence="12 13">NEAU-YY56</strain>
    </source>
</reference>
<dbReference type="EMBL" id="RFFI01000069">
    <property type="protein sequence ID" value="RMI08855.1"/>
    <property type="molecule type" value="Genomic_DNA"/>
</dbReference>
<keyword evidence="5" id="KW-0819">tRNA processing</keyword>
<evidence type="ECO:0000256" key="8">
    <source>
        <dbReference type="ARBA" id="ARBA00022840"/>
    </source>
</evidence>
<dbReference type="PANTHER" id="PTHR33540">
    <property type="entry name" value="TRNA THREONYLCARBAMOYLADENOSINE BIOSYNTHESIS PROTEIN TSAE"/>
    <property type="match status" value="1"/>
</dbReference>
<keyword evidence="8" id="KW-0067">ATP-binding</keyword>
<evidence type="ECO:0000256" key="6">
    <source>
        <dbReference type="ARBA" id="ARBA00022723"/>
    </source>
</evidence>
<evidence type="ECO:0000256" key="9">
    <source>
        <dbReference type="ARBA" id="ARBA00022842"/>
    </source>
</evidence>
<evidence type="ECO:0000313" key="12">
    <source>
        <dbReference type="EMBL" id="RMI08855.1"/>
    </source>
</evidence>
<evidence type="ECO:0000256" key="1">
    <source>
        <dbReference type="ARBA" id="ARBA00004496"/>
    </source>
</evidence>
<dbReference type="RefSeq" id="WP_122149816.1">
    <property type="nucleotide sequence ID" value="NZ_RFFI01000069.1"/>
</dbReference>
<sequence length="181" mass="18528">MSIEETTTVAETTVALADADATRAFGAALAALLRAGDLVVLTGDLGAGKTTLTQGLGAGLHVRGAVASPTFVIARVHPPLPRPDGTTGPALVHVDAYRLGSLDEVDALDLDTSLEESVTVVEWGEGLVESLADDRLEVALVRPRGASAPGVDTDAEDAAAGVRTVTVRARGERWRGVSLPG</sequence>
<evidence type="ECO:0000256" key="10">
    <source>
        <dbReference type="ARBA" id="ARBA00024908"/>
    </source>
</evidence>
<dbReference type="Pfam" id="PF02367">
    <property type="entry name" value="TsaE"/>
    <property type="match status" value="1"/>
</dbReference>
<keyword evidence="12" id="KW-0808">Transferase</keyword>
<evidence type="ECO:0000256" key="11">
    <source>
        <dbReference type="ARBA" id="ARBA00032441"/>
    </source>
</evidence>
<keyword evidence="9" id="KW-0460">Magnesium</keyword>
<evidence type="ECO:0000256" key="7">
    <source>
        <dbReference type="ARBA" id="ARBA00022741"/>
    </source>
</evidence>
<keyword evidence="13" id="KW-1185">Reference proteome</keyword>
<dbReference type="Proteomes" id="UP000269289">
    <property type="component" value="Unassembled WGS sequence"/>
</dbReference>
<dbReference type="GO" id="GO:0016740">
    <property type="term" value="F:transferase activity"/>
    <property type="evidence" value="ECO:0007669"/>
    <property type="project" value="UniProtKB-KW"/>
</dbReference>
<comment type="caution">
    <text evidence="12">The sequence shown here is derived from an EMBL/GenBank/DDBJ whole genome shotgun (WGS) entry which is preliminary data.</text>
</comment>
<evidence type="ECO:0000256" key="4">
    <source>
        <dbReference type="ARBA" id="ARBA00022490"/>
    </source>
</evidence>
<dbReference type="GO" id="GO:0046872">
    <property type="term" value="F:metal ion binding"/>
    <property type="evidence" value="ECO:0007669"/>
    <property type="project" value="UniProtKB-KW"/>
</dbReference>
<keyword evidence="6" id="KW-0479">Metal-binding</keyword>
<proteinExistence type="inferred from homology"/>
<dbReference type="GO" id="GO:0005524">
    <property type="term" value="F:ATP binding"/>
    <property type="evidence" value="ECO:0007669"/>
    <property type="project" value="UniProtKB-KW"/>
</dbReference>
<dbReference type="NCBIfam" id="TIGR00150">
    <property type="entry name" value="T6A_YjeE"/>
    <property type="match status" value="1"/>
</dbReference>
<dbReference type="SUPFAM" id="SSF52540">
    <property type="entry name" value="P-loop containing nucleoside triphosphate hydrolases"/>
    <property type="match status" value="1"/>
</dbReference>
<dbReference type="Gene3D" id="3.40.50.300">
    <property type="entry name" value="P-loop containing nucleotide triphosphate hydrolases"/>
    <property type="match status" value="1"/>
</dbReference>
<dbReference type="InterPro" id="IPR003442">
    <property type="entry name" value="T6A_TsaE"/>
</dbReference>
<evidence type="ECO:0000256" key="3">
    <source>
        <dbReference type="ARBA" id="ARBA00019010"/>
    </source>
</evidence>
<evidence type="ECO:0000313" key="13">
    <source>
        <dbReference type="Proteomes" id="UP000269289"/>
    </source>
</evidence>
<gene>
    <name evidence="12" type="primary">tsaE</name>
    <name evidence="12" type="ORF">EBM89_12845</name>
</gene>
<protein>
    <recommendedName>
        <fullName evidence="3">tRNA threonylcarbamoyladenosine biosynthesis protein TsaE</fullName>
    </recommendedName>
    <alternativeName>
        <fullName evidence="11">t(6)A37 threonylcarbamoyladenosine biosynthesis protein TsaE</fullName>
    </alternativeName>
</protein>
<comment type="function">
    <text evidence="10">Required for the formation of a threonylcarbamoyl group on adenosine at position 37 (t(6)A37) in tRNAs that read codons beginning with adenine. Is involved in the transfer of the threonylcarbamoyl moiety of threonylcarbamoyl-AMP (TC-AMP) to the N6 group of A37, together with TsaD and TsaB. TsaE seems to play an indirect role in the t(6)A biosynthesis pathway, possibly in regulating the core enzymatic function of TsaD.</text>
</comment>
<name>A0A3M2JD11_9CELL</name>
<evidence type="ECO:0000256" key="5">
    <source>
        <dbReference type="ARBA" id="ARBA00022694"/>
    </source>
</evidence>
<accession>A0A3M2JD11</accession>
<dbReference type="PANTHER" id="PTHR33540:SF2">
    <property type="entry name" value="TRNA THREONYLCARBAMOYLADENOSINE BIOSYNTHESIS PROTEIN TSAE"/>
    <property type="match status" value="1"/>
</dbReference>
<organism evidence="12 13">
    <name type="scientific">Cellulomonas triticagri</name>
    <dbReference type="NCBI Taxonomy" id="2483352"/>
    <lineage>
        <taxon>Bacteria</taxon>
        <taxon>Bacillati</taxon>
        <taxon>Actinomycetota</taxon>
        <taxon>Actinomycetes</taxon>
        <taxon>Micrococcales</taxon>
        <taxon>Cellulomonadaceae</taxon>
        <taxon>Cellulomonas</taxon>
    </lineage>
</organism>
<dbReference type="OrthoDB" id="9800307at2"/>
<keyword evidence="7" id="KW-0547">Nucleotide-binding</keyword>
<dbReference type="GO" id="GO:0005737">
    <property type="term" value="C:cytoplasm"/>
    <property type="evidence" value="ECO:0007669"/>
    <property type="project" value="UniProtKB-SubCell"/>
</dbReference>
<keyword evidence="4" id="KW-0963">Cytoplasm</keyword>
<dbReference type="InterPro" id="IPR027417">
    <property type="entry name" value="P-loop_NTPase"/>
</dbReference>
<comment type="similarity">
    <text evidence="2">Belongs to the TsaE family.</text>
</comment>
<evidence type="ECO:0000256" key="2">
    <source>
        <dbReference type="ARBA" id="ARBA00007599"/>
    </source>
</evidence>
<comment type="subcellular location">
    <subcellularLocation>
        <location evidence="1">Cytoplasm</location>
    </subcellularLocation>
</comment>
<dbReference type="GO" id="GO:0002949">
    <property type="term" value="P:tRNA threonylcarbamoyladenosine modification"/>
    <property type="evidence" value="ECO:0007669"/>
    <property type="project" value="InterPro"/>
</dbReference>